<dbReference type="EMBL" id="CAXAMM010044572">
    <property type="protein sequence ID" value="CAK9115173.1"/>
    <property type="molecule type" value="Genomic_DNA"/>
</dbReference>
<feature type="transmembrane region" description="Helical" evidence="1">
    <location>
        <begin position="78"/>
        <end position="99"/>
    </location>
</feature>
<feature type="transmembrane region" description="Helical" evidence="1">
    <location>
        <begin position="394"/>
        <end position="417"/>
    </location>
</feature>
<reference evidence="3 4" key="1">
    <citation type="submission" date="2024-02" db="EMBL/GenBank/DDBJ databases">
        <authorList>
            <person name="Chen Y."/>
            <person name="Shah S."/>
            <person name="Dougan E. K."/>
            <person name="Thang M."/>
            <person name="Chan C."/>
        </authorList>
    </citation>
    <scope>NUCLEOTIDE SEQUENCE [LARGE SCALE GENOMIC DNA]</scope>
</reference>
<gene>
    <name evidence="3" type="ORF">SCF082_LOCUS53313</name>
</gene>
<sequence>MGLTAGVCCDALSPENLGETMKKAGIVMAASDTSHEASAEAPEPDNATGFHGSPAQMTAAALPMLGFCINRMSMNEHLGFFSFFIAIGLVMLGLCWGLGPAFFPRVDHPCTSWIEYAGFVDAFASLSWLYLPWSPMVFLRLRPHMQLSLEDFAEGKADGAGLVTLEAHLDLSRIGAAAHCSDCTASECAKKDCRAEAGLSPLSSEIPLLRIDDLDAYSDSSELFGRRLSGAGAGGGGGGGGSSSGKKQCSITCVYAAPLSLTSDADFPMAWAVGSSWLPRHPSGTTKFTWWTGERQDYARAMDEAVAQQLPERLKACDGQRAVPNSENWWSKCRSSGFINCRARSLAGKCCCHVGERLGDNGCESCGALQERLSALHQLPLLYSLAPDAGLRSFYLMLICSFVLLPLPWAVLARVLWQLAEPTESFLQHEARHQRKHIAETWTGTANLHGPLSIQVVNMAGQCRTVSGFRESSLLVHLRRSVAEVFSVDFQQIGLVFGGELLSPDLDFKTLGDLGIHDECTVSFVLSQVESTPRKERLAGHSEGNALAFFRRNRNVYKALDCPHLGQLRLARGTVANFGREYAKGWNCDGCERHFASGTQLYRCDFCQIDFCQECAAE</sequence>
<dbReference type="CDD" id="cd17039">
    <property type="entry name" value="Ubl_ubiquitin_like"/>
    <property type="match status" value="1"/>
</dbReference>
<comment type="caution">
    <text evidence="3">The sequence shown here is derived from an EMBL/GenBank/DDBJ whole genome shotgun (WGS) entry which is preliminary data.</text>
</comment>
<dbReference type="PROSITE" id="PS50053">
    <property type="entry name" value="UBIQUITIN_2"/>
    <property type="match status" value="1"/>
</dbReference>
<dbReference type="InterPro" id="IPR000626">
    <property type="entry name" value="Ubiquitin-like_dom"/>
</dbReference>
<dbReference type="InterPro" id="IPR029071">
    <property type="entry name" value="Ubiquitin-like_domsf"/>
</dbReference>
<accession>A0ABP0SS72</accession>
<proteinExistence type="predicted"/>
<protein>
    <submittedName>
        <fullName evidence="3">Cap-specific mRNA (Nucleoside-2'-O-)-methyltransferase 1</fullName>
    </submittedName>
</protein>
<feature type="domain" description="Ubiquitin-like" evidence="2">
    <location>
        <begin position="452"/>
        <end position="531"/>
    </location>
</feature>
<evidence type="ECO:0000313" key="4">
    <source>
        <dbReference type="Proteomes" id="UP001642464"/>
    </source>
</evidence>
<keyword evidence="1" id="KW-1133">Transmembrane helix</keyword>
<evidence type="ECO:0000256" key="1">
    <source>
        <dbReference type="SAM" id="Phobius"/>
    </source>
</evidence>
<keyword evidence="4" id="KW-1185">Reference proteome</keyword>
<evidence type="ECO:0000259" key="2">
    <source>
        <dbReference type="PROSITE" id="PS50053"/>
    </source>
</evidence>
<evidence type="ECO:0000313" key="3">
    <source>
        <dbReference type="EMBL" id="CAK9115173.1"/>
    </source>
</evidence>
<organism evidence="3 4">
    <name type="scientific">Durusdinium trenchii</name>
    <dbReference type="NCBI Taxonomy" id="1381693"/>
    <lineage>
        <taxon>Eukaryota</taxon>
        <taxon>Sar</taxon>
        <taxon>Alveolata</taxon>
        <taxon>Dinophyceae</taxon>
        <taxon>Suessiales</taxon>
        <taxon>Symbiodiniaceae</taxon>
        <taxon>Durusdinium</taxon>
    </lineage>
</organism>
<name>A0ABP0SS72_9DINO</name>
<dbReference type="Proteomes" id="UP001642464">
    <property type="component" value="Unassembled WGS sequence"/>
</dbReference>
<keyword evidence="1" id="KW-0812">Transmembrane</keyword>
<feature type="transmembrane region" description="Helical" evidence="1">
    <location>
        <begin position="119"/>
        <end position="139"/>
    </location>
</feature>
<dbReference type="SUPFAM" id="SSF54236">
    <property type="entry name" value="Ubiquitin-like"/>
    <property type="match status" value="1"/>
</dbReference>
<keyword evidence="1" id="KW-0472">Membrane</keyword>